<dbReference type="PANTHER" id="PTHR42885">
    <property type="entry name" value="HISTIDINOL-PHOSPHATE AMINOTRANSFERASE-RELATED"/>
    <property type="match status" value="1"/>
</dbReference>
<organism evidence="6 7">
    <name type="scientific">Acidiplasma aeolicum</name>
    <dbReference type="NCBI Taxonomy" id="507754"/>
    <lineage>
        <taxon>Archaea</taxon>
        <taxon>Methanobacteriati</taxon>
        <taxon>Thermoplasmatota</taxon>
        <taxon>Thermoplasmata</taxon>
        <taxon>Thermoplasmatales</taxon>
        <taxon>Ferroplasmaceae</taxon>
        <taxon>Acidiplasma</taxon>
    </lineage>
</organism>
<feature type="domain" description="Aminotransferase class I/classII large" evidence="4">
    <location>
        <begin position="64"/>
        <end position="322"/>
    </location>
</feature>
<dbReference type="SUPFAM" id="SSF53383">
    <property type="entry name" value="PLP-dependent transferases"/>
    <property type="match status" value="1"/>
</dbReference>
<dbReference type="InterPro" id="IPR004838">
    <property type="entry name" value="NHTrfase_class1_PyrdxlP-BS"/>
</dbReference>
<protein>
    <recommendedName>
        <fullName evidence="3">Aminotransferase</fullName>
        <ecNumber evidence="3">2.6.1.-</ecNumber>
    </recommendedName>
</protein>
<keyword evidence="7" id="KW-1185">Reference proteome</keyword>
<evidence type="ECO:0000259" key="4">
    <source>
        <dbReference type="Pfam" id="PF00155"/>
    </source>
</evidence>
<dbReference type="CDD" id="cd00609">
    <property type="entry name" value="AAT_like"/>
    <property type="match status" value="1"/>
</dbReference>
<evidence type="ECO:0000256" key="1">
    <source>
        <dbReference type="ARBA" id="ARBA00001933"/>
    </source>
</evidence>
<comment type="cofactor">
    <cofactor evidence="1 3">
        <name>pyridoxal 5'-phosphate</name>
        <dbReference type="ChEBI" id="CHEBI:597326"/>
    </cofactor>
</comment>
<dbReference type="InterPro" id="IPR015421">
    <property type="entry name" value="PyrdxlP-dep_Trfase_major"/>
</dbReference>
<evidence type="ECO:0000313" key="6">
    <source>
        <dbReference type="EMBL" id="KQB33611.1"/>
    </source>
</evidence>
<evidence type="ECO:0000256" key="2">
    <source>
        <dbReference type="ARBA" id="ARBA00022898"/>
    </source>
</evidence>
<gene>
    <name evidence="6" type="ORF">AOG54_01860</name>
    <name evidence="5" type="ORF">SE19_07185</name>
</gene>
<dbReference type="EMBL" id="LJCQ01000312">
    <property type="protein sequence ID" value="KPV46063.1"/>
    <property type="molecule type" value="Genomic_DNA"/>
</dbReference>
<dbReference type="GO" id="GO:0030170">
    <property type="term" value="F:pyridoxal phosphate binding"/>
    <property type="evidence" value="ECO:0007669"/>
    <property type="project" value="InterPro"/>
</dbReference>
<evidence type="ECO:0000256" key="3">
    <source>
        <dbReference type="RuleBase" id="RU000481"/>
    </source>
</evidence>
<evidence type="ECO:0000313" key="5">
    <source>
        <dbReference type="EMBL" id="KPV46063.1"/>
    </source>
</evidence>
<dbReference type="PROSITE" id="PS00105">
    <property type="entry name" value="AA_TRANSFER_CLASS_1"/>
    <property type="match status" value="1"/>
</dbReference>
<dbReference type="Proteomes" id="UP000050320">
    <property type="component" value="Unassembled WGS sequence"/>
</dbReference>
<dbReference type="Pfam" id="PF00155">
    <property type="entry name" value="Aminotran_1_2"/>
    <property type="match status" value="1"/>
</dbReference>
<comment type="similarity">
    <text evidence="3">Belongs to the class-I pyridoxal-phosphate-dependent aminotransferase family.</text>
</comment>
<dbReference type="EMBL" id="LKBG01000286">
    <property type="protein sequence ID" value="KQB33611.1"/>
    <property type="molecule type" value="Genomic_DNA"/>
</dbReference>
<evidence type="ECO:0000313" key="7">
    <source>
        <dbReference type="Proteomes" id="UP000050320"/>
    </source>
</evidence>
<dbReference type="InterPro" id="IPR004839">
    <property type="entry name" value="Aminotransferase_I/II_large"/>
</dbReference>
<sequence length="344" mass="39796">MMHGGRVHETARENGFNIKSIIDFSSSMNDFIKLPEITMGRECIENYPDTDYEYYKNYISGGEFKKDNILIVPGLTYFIHRIMLLSSGNIIIITPTFNEYLYARSNSKKVEIPLYVIQKNPYILKNYNFNSIFIVYPSSPTGELMEANVMNAILNISLLKNARVFLDESFIYFSEKRPLNEISLINKYGNLFVCRSLTKAFSIPGLRIAYVASAPENIIMMEHDFDPWRMSSASLKYISKINYNNLAGLPEMVTLERNYIIKRMLGLGFTPVGKPVANYITFKAPEHINTLDLDKFLKSNGILIRILDDYKEFGTNYIRISVKRRNKNVRLISKIKEYMGDLYK</sequence>
<comment type="caution">
    <text evidence="6">The sequence shown here is derived from an EMBL/GenBank/DDBJ whole genome shotgun (WGS) entry which is preliminary data.</text>
</comment>
<dbReference type="AlphaFoldDB" id="A0A0Q0WE62"/>
<dbReference type="PANTHER" id="PTHR42885:SF1">
    <property type="entry name" value="THREONINE-PHOSPHATE DECARBOXYLASE"/>
    <property type="match status" value="1"/>
</dbReference>
<keyword evidence="3" id="KW-0032">Aminotransferase</keyword>
<dbReference type="Gene3D" id="3.90.1150.10">
    <property type="entry name" value="Aspartate Aminotransferase, domain 1"/>
    <property type="match status" value="1"/>
</dbReference>
<reference evidence="6 7" key="2">
    <citation type="submission" date="2015-09" db="EMBL/GenBank/DDBJ databases">
        <title>Heavy metals and arsenic resistance mechanisms in polyextremophilic archaea of the family Ferroplasmaceae.</title>
        <authorList>
            <person name="Bulaev A.G."/>
            <person name="Kanygina A.V."/>
        </authorList>
    </citation>
    <scope>NUCLEOTIDE SEQUENCE [LARGE SCALE GENOMIC DNA]</scope>
    <source>
        <strain evidence="6 7">VT</strain>
    </source>
</reference>
<evidence type="ECO:0000313" key="8">
    <source>
        <dbReference type="Proteomes" id="UP000050515"/>
    </source>
</evidence>
<dbReference type="PATRIC" id="fig|507754.4.peg.458"/>
<name>A0A0Q0WE62_9ARCH</name>
<dbReference type="InterPro" id="IPR015424">
    <property type="entry name" value="PyrdxlP-dep_Trfase"/>
</dbReference>
<reference evidence="5 8" key="1">
    <citation type="submission" date="2015-09" db="EMBL/GenBank/DDBJ databases">
        <title>Draft genome sequence of Acidiplasma aeolicum DSM 18409.</title>
        <authorList>
            <person name="Hemp J."/>
        </authorList>
    </citation>
    <scope>NUCLEOTIDE SEQUENCE [LARGE SCALE GENOMIC DNA]</scope>
    <source>
        <strain evidence="5 8">V</strain>
    </source>
</reference>
<dbReference type="Gene3D" id="3.40.640.10">
    <property type="entry name" value="Type I PLP-dependent aspartate aminotransferase-like (Major domain)"/>
    <property type="match status" value="1"/>
</dbReference>
<dbReference type="GO" id="GO:0008483">
    <property type="term" value="F:transaminase activity"/>
    <property type="evidence" value="ECO:0007669"/>
    <property type="project" value="UniProtKB-KW"/>
</dbReference>
<dbReference type="InterPro" id="IPR015422">
    <property type="entry name" value="PyrdxlP-dep_Trfase_small"/>
</dbReference>
<dbReference type="EC" id="2.6.1.-" evidence="3"/>
<proteinExistence type="inferred from homology"/>
<accession>A0A0Q0WE62</accession>
<keyword evidence="3" id="KW-0808">Transferase</keyword>
<keyword evidence="2" id="KW-0663">Pyridoxal phosphate</keyword>
<dbReference type="Proteomes" id="UP000050515">
    <property type="component" value="Unassembled WGS sequence"/>
</dbReference>